<evidence type="ECO:0000256" key="10">
    <source>
        <dbReference type="ARBA" id="ARBA00024596"/>
    </source>
</evidence>
<comment type="catalytic activity">
    <reaction evidence="20">
        <text>N(6)-methyl-dATP + H2O = N(6)-methyl-dAMP + diphosphate + H(+)</text>
        <dbReference type="Rhea" id="RHEA:67604"/>
        <dbReference type="ChEBI" id="CHEBI:15377"/>
        <dbReference type="ChEBI" id="CHEBI:15378"/>
        <dbReference type="ChEBI" id="CHEBI:33019"/>
        <dbReference type="ChEBI" id="CHEBI:169976"/>
        <dbReference type="ChEBI" id="CHEBI:172872"/>
    </reaction>
    <physiologicalReaction direction="left-to-right" evidence="20">
        <dbReference type="Rhea" id="RHEA:67605"/>
    </physiologicalReaction>
</comment>
<keyword evidence="4" id="KW-0479">Metal-binding</keyword>
<feature type="domain" description="Nudix hydrolase" evidence="22">
    <location>
        <begin position="3"/>
        <end position="145"/>
    </location>
</feature>
<name>A0ABT9ITV5_9MICC</name>
<evidence type="ECO:0000256" key="5">
    <source>
        <dbReference type="ARBA" id="ARBA00022801"/>
    </source>
</evidence>
<comment type="catalytic activity">
    <reaction evidence="9">
        <text>8-oxo-dGTP + H2O = 8-oxo-dGMP + diphosphate + H(+)</text>
        <dbReference type="Rhea" id="RHEA:31575"/>
        <dbReference type="ChEBI" id="CHEBI:15377"/>
        <dbReference type="ChEBI" id="CHEBI:15378"/>
        <dbReference type="ChEBI" id="CHEBI:33019"/>
        <dbReference type="ChEBI" id="CHEBI:63224"/>
        <dbReference type="ChEBI" id="CHEBI:77896"/>
    </reaction>
    <physiologicalReaction direction="left-to-right" evidence="9">
        <dbReference type="Rhea" id="RHEA:31576"/>
    </physiologicalReaction>
</comment>
<evidence type="ECO:0000256" key="3">
    <source>
        <dbReference type="ARBA" id="ARBA00011245"/>
    </source>
</evidence>
<dbReference type="InterPro" id="IPR003563">
    <property type="entry name" value="8ODP"/>
</dbReference>
<comment type="catalytic activity">
    <reaction evidence="7">
        <text>8-oxo-dATP + H2O = 8-oxo-dAMP + diphosphate + H(+)</text>
        <dbReference type="Rhea" id="RHEA:65396"/>
        <dbReference type="ChEBI" id="CHEBI:15377"/>
        <dbReference type="ChEBI" id="CHEBI:15378"/>
        <dbReference type="ChEBI" id="CHEBI:33019"/>
        <dbReference type="ChEBI" id="CHEBI:71361"/>
        <dbReference type="ChEBI" id="CHEBI:172871"/>
    </reaction>
    <physiologicalReaction direction="left-to-right" evidence="7">
        <dbReference type="Rhea" id="RHEA:65397"/>
    </physiologicalReaction>
</comment>
<organism evidence="23 24">
    <name type="scientific">Arthrobacter horti</name>
    <dbReference type="NCBI Taxonomy" id="3068273"/>
    <lineage>
        <taxon>Bacteria</taxon>
        <taxon>Bacillati</taxon>
        <taxon>Actinomycetota</taxon>
        <taxon>Actinomycetes</taxon>
        <taxon>Micrococcales</taxon>
        <taxon>Micrococcaceae</taxon>
        <taxon>Arthrobacter</taxon>
    </lineage>
</organism>
<dbReference type="InterPro" id="IPR000086">
    <property type="entry name" value="NUDIX_hydrolase_dom"/>
</dbReference>
<keyword evidence="24" id="KW-1185">Reference proteome</keyword>
<comment type="catalytic activity">
    <reaction evidence="18">
        <text>N(6)-methyl-ATP + H2O = N(6)-methyl-AMP + diphosphate + H(+)</text>
        <dbReference type="Rhea" id="RHEA:67608"/>
        <dbReference type="ChEBI" id="CHEBI:15377"/>
        <dbReference type="ChEBI" id="CHEBI:15378"/>
        <dbReference type="ChEBI" id="CHEBI:33019"/>
        <dbReference type="ChEBI" id="CHEBI:144842"/>
        <dbReference type="ChEBI" id="CHEBI:172873"/>
    </reaction>
    <physiologicalReaction direction="left-to-right" evidence="18">
        <dbReference type="Rhea" id="RHEA:67609"/>
    </physiologicalReaction>
</comment>
<dbReference type="Gene3D" id="3.90.79.10">
    <property type="entry name" value="Nucleoside Triphosphate Pyrophosphohydrolase"/>
    <property type="match status" value="1"/>
</dbReference>
<evidence type="ECO:0000256" key="13">
    <source>
        <dbReference type="ARBA" id="ARBA00029673"/>
    </source>
</evidence>
<dbReference type="PROSITE" id="PS51462">
    <property type="entry name" value="NUDIX"/>
    <property type="match status" value="1"/>
</dbReference>
<dbReference type="CDD" id="cd03427">
    <property type="entry name" value="NUDIX_MTH1_Nudt1"/>
    <property type="match status" value="1"/>
</dbReference>
<dbReference type="SUPFAM" id="SSF55811">
    <property type="entry name" value="Nudix"/>
    <property type="match status" value="1"/>
</dbReference>
<comment type="function">
    <text evidence="21">Oxidized purine nucleoside triphosphate hydrolase which is a prominent sanitizer of the oxidized nucleotide pool. Catalyzes the hydrolysis of 2-oxo-dATP (2-hydroxy-dATP) into 2-oxo-dAMP. Also has a significant hydrolase activity toward 2-oxo-ATP, 8-oxo-dGTP and 8-oxo-dATP. Through the hydrolysis of oxidized purine nucleoside triphosphates, prevents their incorporation into DNA and the subsequent transversions A:T to C:G and G:C to T:A. Also catalyzes the hydrolysis of methylated purine nucleoside triphosphate preventing their integration into DNA. Through this antimutagenic activity protects cells from oxidative stress.</text>
</comment>
<comment type="cofactor">
    <cofactor evidence="1">
        <name>Mg(2+)</name>
        <dbReference type="ChEBI" id="CHEBI:18420"/>
    </cofactor>
</comment>
<gene>
    <name evidence="23" type="ORF">Q9R02_15165</name>
</gene>
<evidence type="ECO:0000256" key="6">
    <source>
        <dbReference type="ARBA" id="ARBA00022842"/>
    </source>
</evidence>
<evidence type="ECO:0000256" key="4">
    <source>
        <dbReference type="ARBA" id="ARBA00022723"/>
    </source>
</evidence>
<evidence type="ECO:0000256" key="21">
    <source>
        <dbReference type="ARBA" id="ARBA00053094"/>
    </source>
</evidence>
<dbReference type="PROSITE" id="PS00893">
    <property type="entry name" value="NUDIX_BOX"/>
    <property type="match status" value="1"/>
</dbReference>
<evidence type="ECO:0000256" key="11">
    <source>
        <dbReference type="ARBA" id="ARBA00026103"/>
    </source>
</evidence>
<dbReference type="Pfam" id="PF00293">
    <property type="entry name" value="NUDIX"/>
    <property type="match status" value="1"/>
</dbReference>
<evidence type="ECO:0000256" key="15">
    <source>
        <dbReference type="ARBA" id="ARBA00030682"/>
    </source>
</evidence>
<evidence type="ECO:0000256" key="1">
    <source>
        <dbReference type="ARBA" id="ARBA00001946"/>
    </source>
</evidence>
<comment type="similarity">
    <text evidence="2">Belongs to the Nudix hydrolase family.</text>
</comment>
<comment type="catalytic activity">
    <reaction evidence="10">
        <text>2-oxo-ATP + H2O = 2-oxo-AMP + diphosphate + H(+)</text>
        <dbReference type="Rhea" id="RHEA:67392"/>
        <dbReference type="ChEBI" id="CHEBI:15377"/>
        <dbReference type="ChEBI" id="CHEBI:15378"/>
        <dbReference type="ChEBI" id="CHEBI:33019"/>
        <dbReference type="ChEBI" id="CHEBI:71395"/>
        <dbReference type="ChEBI" id="CHEBI:172878"/>
    </reaction>
    <physiologicalReaction direction="left-to-right" evidence="10">
        <dbReference type="Rhea" id="RHEA:67393"/>
    </physiologicalReaction>
</comment>
<evidence type="ECO:0000256" key="9">
    <source>
        <dbReference type="ARBA" id="ARBA00024486"/>
    </source>
</evidence>
<evidence type="ECO:0000256" key="19">
    <source>
        <dbReference type="ARBA" id="ARBA00048894"/>
    </source>
</evidence>
<evidence type="ECO:0000256" key="2">
    <source>
        <dbReference type="ARBA" id="ARBA00005582"/>
    </source>
</evidence>
<comment type="catalytic activity">
    <reaction evidence="8">
        <text>2-oxo-dATP + H2O = 2-oxo-dAMP + diphosphate + H(+)</text>
        <dbReference type="Rhea" id="RHEA:31583"/>
        <dbReference type="ChEBI" id="CHEBI:15377"/>
        <dbReference type="ChEBI" id="CHEBI:15378"/>
        <dbReference type="ChEBI" id="CHEBI:33019"/>
        <dbReference type="ChEBI" id="CHEBI:63212"/>
        <dbReference type="ChEBI" id="CHEBI:77897"/>
        <dbReference type="EC" id="3.6.1.56"/>
    </reaction>
    <physiologicalReaction direction="left-to-right" evidence="8">
        <dbReference type="Rhea" id="RHEA:31584"/>
    </physiologicalReaction>
</comment>
<dbReference type="InterPro" id="IPR020084">
    <property type="entry name" value="NUDIX_hydrolase_CS"/>
</dbReference>
<dbReference type="EC" id="3.6.1.56" evidence="11"/>
<dbReference type="PANTHER" id="PTHR43758">
    <property type="entry name" value="7,8-DIHYDRO-8-OXOGUANINE TRIPHOSPHATASE"/>
    <property type="match status" value="1"/>
</dbReference>
<dbReference type="PANTHER" id="PTHR43758:SF2">
    <property type="entry name" value="OXIDIZED PURINE NUCLEOSIDE TRIPHOSPHATE HYDROLASE"/>
    <property type="match status" value="1"/>
</dbReference>
<protein>
    <recommendedName>
        <fullName evidence="12">Oxidized purine nucleoside triphosphate hydrolase</fullName>
        <ecNumber evidence="11">3.6.1.56</ecNumber>
    </recommendedName>
    <alternativeName>
        <fullName evidence="16">2-hydroxy-dATP diphosphatase</fullName>
    </alternativeName>
    <alternativeName>
        <fullName evidence="15">7,8-dihydro-8-oxoguanine triphosphatase</fullName>
    </alternativeName>
    <alternativeName>
        <fullName evidence="14">8-oxo-dGTPase</fullName>
    </alternativeName>
    <alternativeName>
        <fullName evidence="17">Methylated purine nucleoside triphosphate hydrolase</fullName>
    </alternativeName>
    <alternativeName>
        <fullName evidence="13">Nucleoside diphosphate-linked moiety X motif 1</fullName>
    </alternativeName>
</protein>
<dbReference type="Proteomes" id="UP001232725">
    <property type="component" value="Unassembled WGS sequence"/>
</dbReference>
<evidence type="ECO:0000256" key="8">
    <source>
        <dbReference type="ARBA" id="ARBA00024459"/>
    </source>
</evidence>
<comment type="subunit">
    <text evidence="3">Monomer.</text>
</comment>
<keyword evidence="6" id="KW-0460">Magnesium</keyword>
<evidence type="ECO:0000256" key="18">
    <source>
        <dbReference type="ARBA" id="ARBA00048002"/>
    </source>
</evidence>
<evidence type="ECO:0000313" key="24">
    <source>
        <dbReference type="Proteomes" id="UP001232725"/>
    </source>
</evidence>
<dbReference type="InterPro" id="IPR015797">
    <property type="entry name" value="NUDIX_hydrolase-like_dom_sf"/>
</dbReference>
<evidence type="ECO:0000256" key="14">
    <source>
        <dbReference type="ARBA" id="ARBA00030634"/>
    </source>
</evidence>
<evidence type="ECO:0000256" key="16">
    <source>
        <dbReference type="ARBA" id="ARBA00031927"/>
    </source>
</evidence>
<evidence type="ECO:0000256" key="7">
    <source>
        <dbReference type="ARBA" id="ARBA00024448"/>
    </source>
</evidence>
<keyword evidence="5" id="KW-0378">Hydrolase</keyword>
<evidence type="ECO:0000256" key="20">
    <source>
        <dbReference type="ARBA" id="ARBA00049032"/>
    </source>
</evidence>
<evidence type="ECO:0000256" key="12">
    <source>
        <dbReference type="ARBA" id="ARBA00026218"/>
    </source>
</evidence>
<proteinExistence type="inferred from homology"/>
<dbReference type="EMBL" id="JAVALS010000016">
    <property type="protein sequence ID" value="MDP5228500.1"/>
    <property type="molecule type" value="Genomic_DNA"/>
</dbReference>
<comment type="caution">
    <text evidence="23">The sequence shown here is derived from an EMBL/GenBank/DDBJ whole genome shotgun (WGS) entry which is preliminary data.</text>
</comment>
<comment type="catalytic activity">
    <reaction evidence="19">
        <text>O(6)-methyl-dGTP + H2O = O(6)-methyl-dGMP + diphosphate + H(+)</text>
        <dbReference type="Rhea" id="RHEA:67600"/>
        <dbReference type="ChEBI" id="CHEBI:15377"/>
        <dbReference type="ChEBI" id="CHEBI:15378"/>
        <dbReference type="ChEBI" id="CHEBI:33019"/>
        <dbReference type="ChEBI" id="CHEBI:169974"/>
        <dbReference type="ChEBI" id="CHEBI:169975"/>
    </reaction>
    <physiologicalReaction direction="left-to-right" evidence="19">
        <dbReference type="Rhea" id="RHEA:67601"/>
    </physiologicalReaction>
</comment>
<evidence type="ECO:0000313" key="23">
    <source>
        <dbReference type="EMBL" id="MDP5228500.1"/>
    </source>
</evidence>
<evidence type="ECO:0000259" key="22">
    <source>
        <dbReference type="PROSITE" id="PS51462"/>
    </source>
</evidence>
<dbReference type="PRINTS" id="PR01403">
    <property type="entry name" value="8OXTPHPHTASE"/>
</dbReference>
<sequence>MDSAASVALCFLVRPVDGRSVRDGADGWEALLGLKKTGFARGKVVGIGGHVEDGETVAQAVVREVREEVGAVVPQTELHHLGTIRFRFPARPAWDMDTVLYAAGSWEGEISESAEIAPEWHGVNSLPYARMWPDAGYWVQPILMEALAAVREGTAGHLSTIEITLAEDNHNVASARYDRAAAGTEADRRPLDVEPGVTA</sequence>
<accession>A0ABT9ITV5</accession>
<reference evidence="23 24" key="1">
    <citation type="submission" date="2023-08" db="EMBL/GenBank/DDBJ databases">
        <title>Arthrobacter horti sp. nov., isolated from forest soil.</title>
        <authorList>
            <person name="Park M."/>
        </authorList>
    </citation>
    <scope>NUCLEOTIDE SEQUENCE [LARGE SCALE GENOMIC DNA]</scope>
    <source>
        <strain evidence="23 24">YJM1</strain>
    </source>
</reference>
<dbReference type="RefSeq" id="WP_305997545.1">
    <property type="nucleotide sequence ID" value="NZ_JAVALS010000016.1"/>
</dbReference>
<evidence type="ECO:0000256" key="17">
    <source>
        <dbReference type="ARBA" id="ARBA00032071"/>
    </source>
</evidence>